<dbReference type="EMBL" id="CP099464">
    <property type="protein sequence ID" value="UUO16676.1"/>
    <property type="molecule type" value="Genomic_DNA"/>
</dbReference>
<reference evidence="1" key="1">
    <citation type="submission" date="2022-06" db="EMBL/GenBank/DDBJ databases">
        <title>Nostosin G and Spiroidesin B from the Cyanobacterium Dolichospermum sp. NIES-1697.</title>
        <authorList>
            <person name="Phan C.-S."/>
            <person name="Mehjabin J.J."/>
            <person name="Anas A.R.J."/>
            <person name="Hayasaka M."/>
            <person name="Onoki R."/>
            <person name="Wang J."/>
            <person name="Umezawa T."/>
            <person name="Washio K."/>
            <person name="Morikawa M."/>
            <person name="Okino T."/>
        </authorList>
    </citation>
    <scope>NUCLEOTIDE SEQUENCE</scope>
    <source>
        <strain evidence="1">NIES-1697</strain>
    </source>
</reference>
<dbReference type="InterPro" id="IPR039498">
    <property type="entry name" value="NTP_transf_5"/>
</dbReference>
<proteinExistence type="predicted"/>
<dbReference type="Pfam" id="PF14907">
    <property type="entry name" value="NTP_transf_5"/>
    <property type="match status" value="1"/>
</dbReference>
<evidence type="ECO:0000313" key="2">
    <source>
        <dbReference type="Proteomes" id="UP001057561"/>
    </source>
</evidence>
<gene>
    <name evidence="1" type="ORF">NG743_06505</name>
</gene>
<dbReference type="RefSeq" id="WP_257121723.1">
    <property type="nucleotide sequence ID" value="NZ_CP099464.1"/>
</dbReference>
<organism evidence="1 2">
    <name type="scientific">Dolichospermum heterosporum TAC447</name>
    <dbReference type="NCBI Taxonomy" id="747523"/>
    <lineage>
        <taxon>Bacteria</taxon>
        <taxon>Bacillati</taxon>
        <taxon>Cyanobacteriota</taxon>
        <taxon>Cyanophyceae</taxon>
        <taxon>Nostocales</taxon>
        <taxon>Aphanizomenonaceae</taxon>
        <taxon>Dolichospermum</taxon>
        <taxon>Dolichospermum heterosporum</taxon>
    </lineage>
</organism>
<evidence type="ECO:0000313" key="1">
    <source>
        <dbReference type="EMBL" id="UUO16676.1"/>
    </source>
</evidence>
<dbReference type="Proteomes" id="UP001057561">
    <property type="component" value="Chromosome"/>
</dbReference>
<name>A0ABY5LXE3_9CYAN</name>
<protein>
    <submittedName>
        <fullName evidence="1">Nucleotidyltransferase family protein</fullName>
    </submittedName>
</protein>
<keyword evidence="2" id="KW-1185">Reference proteome</keyword>
<accession>A0ABY5LXE3</accession>
<sequence>MNLDLLDGVAARQGLRLAYFDSYRLELSHKQLLKATLLKEQAMLTAWQDWRDSVDIETLDASSYSLLPQLYQNLLAHGVDDTEMSRLKGIYRRNWYANQLKLKSLKAILSSLKDIGIEAIVLGDAAWGGIGKNKIENYRSISSFHLLVDGNYLETAIEHLISLNWHSVDGTTQQFRELRNNCDSSLNLPLYLQGHLFWAIPQDYTDGQVWHYATADWSNEAGWHLSPTDQFLDGCARMFFRQRLPKSSNPQIHRIADAFLLIANLPNNDWIRLITQAQRYQMILPVQNMLRLLQQLVALELPTWVWPALWQMPIANMEWLKYRVLSGDRRSLMRSTIVQSLQLLTLSK</sequence>